<keyword evidence="4 10" id="KW-1133">Transmembrane helix</keyword>
<evidence type="ECO:0000256" key="2">
    <source>
        <dbReference type="ARBA" id="ARBA00022448"/>
    </source>
</evidence>
<dbReference type="SUPFAM" id="SSF81324">
    <property type="entry name" value="Voltage-gated potassium channels"/>
    <property type="match status" value="1"/>
</dbReference>
<keyword evidence="3 10" id="KW-0812">Transmembrane</keyword>
<dbReference type="Pfam" id="PF00060">
    <property type="entry name" value="Lig_chan"/>
    <property type="match status" value="1"/>
</dbReference>
<feature type="transmembrane region" description="Helical" evidence="10">
    <location>
        <begin position="141"/>
        <end position="159"/>
    </location>
</feature>
<evidence type="ECO:0000256" key="6">
    <source>
        <dbReference type="ARBA" id="ARBA00023136"/>
    </source>
</evidence>
<evidence type="ECO:0000313" key="15">
    <source>
        <dbReference type="Proteomes" id="UP000254332"/>
    </source>
</evidence>
<dbReference type="Gene3D" id="3.40.190.10">
    <property type="entry name" value="Periplasmic binding protein-like II"/>
    <property type="match status" value="2"/>
</dbReference>
<dbReference type="SUPFAM" id="SSF53850">
    <property type="entry name" value="Periplasmic binding protein-like II"/>
    <property type="match status" value="1"/>
</dbReference>
<keyword evidence="2" id="KW-0813">Transport</keyword>
<evidence type="ECO:0000256" key="7">
    <source>
        <dbReference type="ARBA" id="ARBA00023170"/>
    </source>
</evidence>
<evidence type="ECO:0000256" key="9">
    <source>
        <dbReference type="ARBA" id="ARBA00023303"/>
    </source>
</evidence>
<evidence type="ECO:0000259" key="12">
    <source>
        <dbReference type="SMART" id="SM00062"/>
    </source>
</evidence>
<evidence type="ECO:0000256" key="3">
    <source>
        <dbReference type="ARBA" id="ARBA00022692"/>
    </source>
</evidence>
<feature type="domain" description="Ionotropic glutamate receptor C-terminal" evidence="13">
    <location>
        <begin position="27"/>
        <end position="355"/>
    </location>
</feature>
<dbReference type="GO" id="GO:0016020">
    <property type="term" value="C:membrane"/>
    <property type="evidence" value="ECO:0007669"/>
    <property type="project" value="UniProtKB-SubCell"/>
</dbReference>
<feature type="domain" description="Solute-binding protein family 3/N-terminal" evidence="12">
    <location>
        <begin position="27"/>
        <end position="355"/>
    </location>
</feature>
<dbReference type="InterPro" id="IPR015683">
    <property type="entry name" value="Ionotropic_Glu_rcpt"/>
</dbReference>
<evidence type="ECO:0000256" key="5">
    <source>
        <dbReference type="ARBA" id="ARBA00023065"/>
    </source>
</evidence>
<evidence type="ECO:0000259" key="13">
    <source>
        <dbReference type="SMART" id="SM00079"/>
    </source>
</evidence>
<dbReference type="InterPro" id="IPR001320">
    <property type="entry name" value="Iontro_rcpt_C"/>
</dbReference>
<evidence type="ECO:0000256" key="4">
    <source>
        <dbReference type="ARBA" id="ARBA00022989"/>
    </source>
</evidence>
<dbReference type="PANTHER" id="PTHR18966">
    <property type="entry name" value="IONOTROPIC GLUTAMATE RECEPTOR"/>
    <property type="match status" value="1"/>
</dbReference>
<dbReference type="InterPro" id="IPR001638">
    <property type="entry name" value="Solute-binding_3/MltF_N"/>
</dbReference>
<dbReference type="RefSeq" id="WP_080078651.1">
    <property type="nucleotide sequence ID" value="NZ_MYLJ01000026.1"/>
</dbReference>
<organism evidence="14 15">
    <name type="scientific">Salmonella enterica</name>
    <name type="common">Salmonella choleraesuis</name>
    <dbReference type="NCBI Taxonomy" id="28901"/>
    <lineage>
        <taxon>Bacteria</taxon>
        <taxon>Pseudomonadati</taxon>
        <taxon>Pseudomonadota</taxon>
        <taxon>Gammaproteobacteria</taxon>
        <taxon>Enterobacterales</taxon>
        <taxon>Enterobacteriaceae</taxon>
        <taxon>Salmonella</taxon>
    </lineage>
</organism>
<keyword evidence="9" id="KW-0407">Ion channel</keyword>
<dbReference type="SMART" id="SM00062">
    <property type="entry name" value="PBPb"/>
    <property type="match status" value="1"/>
</dbReference>
<feature type="chain" id="PRO_5016640799" evidence="11">
    <location>
        <begin position="22"/>
        <end position="355"/>
    </location>
</feature>
<dbReference type="AlphaFoldDB" id="A0A379SDX6"/>
<feature type="transmembrane region" description="Helical" evidence="10">
    <location>
        <begin position="171"/>
        <end position="189"/>
    </location>
</feature>
<keyword evidence="7" id="KW-0675">Receptor</keyword>
<keyword evidence="6 10" id="KW-0472">Membrane</keyword>
<accession>A0A379SDX6</accession>
<evidence type="ECO:0000256" key="10">
    <source>
        <dbReference type="SAM" id="Phobius"/>
    </source>
</evidence>
<dbReference type="GO" id="GO:0015276">
    <property type="term" value="F:ligand-gated monoatomic ion channel activity"/>
    <property type="evidence" value="ECO:0007669"/>
    <property type="project" value="InterPro"/>
</dbReference>
<feature type="signal peptide" evidence="11">
    <location>
        <begin position="1"/>
        <end position="21"/>
    </location>
</feature>
<reference evidence="14 15" key="1">
    <citation type="submission" date="2018-06" db="EMBL/GenBank/DDBJ databases">
        <authorList>
            <consortium name="Pathogen Informatics"/>
            <person name="Doyle S."/>
        </authorList>
    </citation>
    <scope>NUCLEOTIDE SEQUENCE [LARGE SCALE GENOMIC DNA]</scope>
    <source>
        <strain evidence="14 15">NCTC10718</strain>
    </source>
</reference>
<comment type="subcellular location">
    <subcellularLocation>
        <location evidence="1">Membrane</location>
        <topology evidence="1">Multi-pass membrane protein</topology>
    </subcellularLocation>
</comment>
<sequence length="355" mass="39353">MIRMVIFFMSLLTFCPVTVFAAPSVQHVKVGLYISQPFVMPEQNQMSGLAIDLWKGFAREKKLESEYTEFSTINGLLDAVSTGEVDVAVTSITITEDRARRMAFSFPWYDSGLRILVSSGNNENVWGGFLSSLTDAGHVKVYLIIITGILAGTLLLTLIDRKMDDTFPESWFAGLAESFYHVMSIVTTGKTTHKLLFGSAGKIIAAIWMVCGVTIIAYITSSITSTMTTHSLQNTVKDVEDLSGKRIGVRAGSEAEKFLVHKGMNIRSYNNFKDAVSALGTGDIKAIVADAPTLEYYVKTKPWSDVKIVGSIFHPEKFGFALNLQSPHTHELSTWLIGLHEKGELNRMKKYYFSN</sequence>
<evidence type="ECO:0000313" key="14">
    <source>
        <dbReference type="EMBL" id="SUG27803.1"/>
    </source>
</evidence>
<evidence type="ECO:0000256" key="1">
    <source>
        <dbReference type="ARBA" id="ARBA00004141"/>
    </source>
</evidence>
<proteinExistence type="predicted"/>
<dbReference type="Gene3D" id="1.10.287.70">
    <property type="match status" value="1"/>
</dbReference>
<name>A0A379SDX6_SALER</name>
<evidence type="ECO:0000256" key="11">
    <source>
        <dbReference type="SAM" id="SignalP"/>
    </source>
</evidence>
<dbReference type="Pfam" id="PF00497">
    <property type="entry name" value="SBP_bac_3"/>
    <property type="match status" value="1"/>
</dbReference>
<gene>
    <name evidence="14" type="primary">glnH_3</name>
    <name evidence="14" type="ORF">NCTC10718_05133</name>
</gene>
<dbReference type="SMART" id="SM00079">
    <property type="entry name" value="PBPe"/>
    <property type="match status" value="1"/>
</dbReference>
<keyword evidence="8" id="KW-0325">Glycoprotein</keyword>
<keyword evidence="5" id="KW-0406">Ion transport</keyword>
<evidence type="ECO:0000256" key="8">
    <source>
        <dbReference type="ARBA" id="ARBA00023180"/>
    </source>
</evidence>
<dbReference type="EMBL" id="UGWQ01000004">
    <property type="protein sequence ID" value="SUG27803.1"/>
    <property type="molecule type" value="Genomic_DNA"/>
</dbReference>
<feature type="transmembrane region" description="Helical" evidence="10">
    <location>
        <begin position="195"/>
        <end position="219"/>
    </location>
</feature>
<protein>
    <submittedName>
        <fullName evidence="14">Glutamine-binding periplasmic protein</fullName>
    </submittedName>
</protein>
<dbReference type="Proteomes" id="UP000254332">
    <property type="component" value="Unassembled WGS sequence"/>
</dbReference>
<keyword evidence="11" id="KW-0732">Signal</keyword>